<dbReference type="OrthoDB" id="9769523at2"/>
<dbReference type="CDD" id="cd00827">
    <property type="entry name" value="init_cond_enzymes"/>
    <property type="match status" value="1"/>
</dbReference>
<dbReference type="EMBL" id="PQNY01000014">
    <property type="protein sequence ID" value="POS01073.1"/>
    <property type="molecule type" value="Genomic_DNA"/>
</dbReference>
<dbReference type="SUPFAM" id="SSF53901">
    <property type="entry name" value="Thiolase-like"/>
    <property type="match status" value="2"/>
</dbReference>
<keyword evidence="2" id="KW-0808">Transferase</keyword>
<proteinExistence type="inferred from homology"/>
<evidence type="ECO:0000313" key="6">
    <source>
        <dbReference type="Proteomes" id="UP000237056"/>
    </source>
</evidence>
<evidence type="ECO:0000313" key="5">
    <source>
        <dbReference type="EMBL" id="POS01073.1"/>
    </source>
</evidence>
<reference evidence="5 6" key="1">
    <citation type="submission" date="2018-01" db="EMBL/GenBank/DDBJ databases">
        <title>Genomic Encyclopedia of Type Strains, Phase I: the one thousand microbial genomes (KMG-I) project.</title>
        <authorList>
            <person name="Goeker M."/>
        </authorList>
    </citation>
    <scope>NUCLEOTIDE SEQUENCE [LARGE SCALE GENOMIC DNA]</scope>
    <source>
        <strain evidence="5 6">DSM 17960</strain>
    </source>
</reference>
<sequence>MKVGIDAISFYIPQLYLSIESLAKNRNIKPEKLINGLGLQAMSLPDVNEDVVSFAANAVYTLLKNEKLNSSEISRIYVGTESGVDASKPIASYIISLLEQKMEQSFSHCDALDITFACIGAVDALQNTLDYIRLNPNKKAIVVATDFAKYELNSTGEYTQGAGALAMLVTSSPSIISFSENAGISTQGVFDFFKPRRYFDKKDLIFESNSKVLNNISEEQVSIYKEQPIFDGQYSNSCYINRTLEAYLHYKKLVNKRETLFTDWQYIVMHLPYCFQARRTFIEIYIHEKGYNIKSSDDKKLIAKSEEYLKIIEEKIAPSEKASSLIGNLYTGSIFMAMLSALCNSYKEKIDISQNKIGFIAYGSGSKSKVFEGIIENNWHNKIAQIPLFETLLDRKEIDFSTYEKLHKKQLKHSISTNSNKFELDKIEKENPLLIGARYYKFID</sequence>
<gene>
    <name evidence="5" type="ORF">Q361_11419</name>
</gene>
<evidence type="ECO:0000259" key="4">
    <source>
        <dbReference type="Pfam" id="PF08540"/>
    </source>
</evidence>
<dbReference type="AlphaFoldDB" id="A0A2S4N6V1"/>
<organism evidence="5 6">
    <name type="scientific">Flavobacterium croceum DSM 17960</name>
    <dbReference type="NCBI Taxonomy" id="1121886"/>
    <lineage>
        <taxon>Bacteria</taxon>
        <taxon>Pseudomonadati</taxon>
        <taxon>Bacteroidota</taxon>
        <taxon>Flavobacteriia</taxon>
        <taxon>Flavobacteriales</taxon>
        <taxon>Flavobacteriaceae</taxon>
        <taxon>Flavobacterium</taxon>
    </lineage>
</organism>
<evidence type="ECO:0000256" key="2">
    <source>
        <dbReference type="ARBA" id="ARBA00022679"/>
    </source>
</evidence>
<name>A0A2S4N6V1_9FLAO</name>
<feature type="domain" description="Hydroxymethylglutaryl-coenzyme A synthase C-terminal" evidence="4">
    <location>
        <begin position="299"/>
        <end position="410"/>
    </location>
</feature>
<dbReference type="Pfam" id="PF01154">
    <property type="entry name" value="HMG_CoA_synt_N"/>
    <property type="match status" value="1"/>
</dbReference>
<dbReference type="PANTHER" id="PTHR43323">
    <property type="entry name" value="3-HYDROXY-3-METHYLGLUTARYL COENZYME A SYNTHASE"/>
    <property type="match status" value="1"/>
</dbReference>
<comment type="similarity">
    <text evidence="1">Belongs to the thiolase-like superfamily. HMG-CoA synthase family.</text>
</comment>
<dbReference type="InterPro" id="IPR013746">
    <property type="entry name" value="HMG_CoA_synt_C_dom"/>
</dbReference>
<dbReference type="GO" id="GO:0006084">
    <property type="term" value="P:acetyl-CoA metabolic process"/>
    <property type="evidence" value="ECO:0007669"/>
    <property type="project" value="InterPro"/>
</dbReference>
<keyword evidence="6" id="KW-1185">Reference proteome</keyword>
<accession>A0A2S4N6V1</accession>
<dbReference type="GO" id="GO:0004421">
    <property type="term" value="F:hydroxymethylglutaryl-CoA synthase activity"/>
    <property type="evidence" value="ECO:0007669"/>
    <property type="project" value="InterPro"/>
</dbReference>
<dbReference type="InterPro" id="IPR016039">
    <property type="entry name" value="Thiolase-like"/>
</dbReference>
<dbReference type="PANTHER" id="PTHR43323:SF2">
    <property type="entry name" value="HYDROXYMETHYLGLUTARYL-COA SYNTHASE"/>
    <property type="match status" value="1"/>
</dbReference>
<comment type="caution">
    <text evidence="5">The sequence shown here is derived from an EMBL/GenBank/DDBJ whole genome shotgun (WGS) entry which is preliminary data.</text>
</comment>
<evidence type="ECO:0000259" key="3">
    <source>
        <dbReference type="Pfam" id="PF01154"/>
    </source>
</evidence>
<protein>
    <submittedName>
        <fullName evidence="5">Hydroxymethylglutaryl-CoA synthase</fullName>
    </submittedName>
</protein>
<dbReference type="InterPro" id="IPR013528">
    <property type="entry name" value="HMG_CoA_synth_N"/>
</dbReference>
<dbReference type="Pfam" id="PF08540">
    <property type="entry name" value="HMG_CoA_synt_C"/>
    <property type="match status" value="1"/>
</dbReference>
<feature type="domain" description="Hydroxymethylglutaryl-coenzyme A synthase N-terminal" evidence="3">
    <location>
        <begin position="2"/>
        <end position="170"/>
    </location>
</feature>
<dbReference type="RefSeq" id="WP_103726707.1">
    <property type="nucleotide sequence ID" value="NZ_PQNY01000014.1"/>
</dbReference>
<dbReference type="Gene3D" id="3.40.47.10">
    <property type="match status" value="1"/>
</dbReference>
<evidence type="ECO:0000256" key="1">
    <source>
        <dbReference type="ARBA" id="ARBA00007061"/>
    </source>
</evidence>
<dbReference type="Proteomes" id="UP000237056">
    <property type="component" value="Unassembled WGS sequence"/>
</dbReference>